<evidence type="ECO:0000259" key="3">
    <source>
        <dbReference type="Pfam" id="PF04536"/>
    </source>
</evidence>
<sequence length="281" mass="29760">MKKLILLLSLLAFLSTAYAQKLQPVPELWQHVTDQTRTLSDSEISQLENKLQTLEQSKGSQIAVLIVATTEPEPIEDYSIRVAEKWKLGRKDIDDGVILLVAKKDRRVRIEVGYGLEGAIPDAIAKRIIDKYITPNFRQGNFYAGINEGINVLSVAIQGEELPEPTATGTPSSDDTEFPYFILVVVFVIAAQALGKRMGKWKGISIGAIVSMVTGIIAVGLSGGLIMLAIYTFISLLTLVSRGRGRSGGGYYGGGFGGGSSGGGFSGGGGSFGGGGASGSW</sequence>
<keyword evidence="1" id="KW-1133">Transmembrane helix</keyword>
<evidence type="ECO:0000313" key="4">
    <source>
        <dbReference type="EMBL" id="MBL6446046.1"/>
    </source>
</evidence>
<proteinExistence type="predicted"/>
<feature type="domain" description="TPM" evidence="3">
    <location>
        <begin position="32"/>
        <end position="153"/>
    </location>
</feature>
<dbReference type="Gene3D" id="3.10.310.50">
    <property type="match status" value="1"/>
</dbReference>
<comment type="caution">
    <text evidence="4">The sequence shown here is derived from an EMBL/GenBank/DDBJ whole genome shotgun (WGS) entry which is preliminary data.</text>
</comment>
<dbReference type="Proteomes" id="UP000614216">
    <property type="component" value="Unassembled WGS sequence"/>
</dbReference>
<feature type="transmembrane region" description="Helical" evidence="1">
    <location>
        <begin position="207"/>
        <end position="234"/>
    </location>
</feature>
<reference evidence="4" key="1">
    <citation type="submission" date="2021-01" db="EMBL/GenBank/DDBJ databases">
        <title>Fulvivirga kasyanovii gen. nov., sp nov., a novel member of the phylum Bacteroidetes isolated from seawater in a mussel farm.</title>
        <authorList>
            <person name="Zhao L.-H."/>
            <person name="Wang Z.-J."/>
        </authorList>
    </citation>
    <scope>NUCLEOTIDE SEQUENCE</scope>
    <source>
        <strain evidence="4">29W222</strain>
    </source>
</reference>
<protein>
    <submittedName>
        <fullName evidence="4">YgcG family protein</fullName>
    </submittedName>
</protein>
<dbReference type="EMBL" id="JAEUGD010000023">
    <property type="protein sequence ID" value="MBL6446046.1"/>
    <property type="molecule type" value="Genomic_DNA"/>
</dbReference>
<feature type="chain" id="PRO_5037474924" evidence="2">
    <location>
        <begin position="20"/>
        <end position="281"/>
    </location>
</feature>
<feature type="signal peptide" evidence="2">
    <location>
        <begin position="1"/>
        <end position="19"/>
    </location>
</feature>
<keyword evidence="2" id="KW-0732">Signal</keyword>
<keyword evidence="1" id="KW-0812">Transmembrane</keyword>
<dbReference type="AlphaFoldDB" id="A0A937FX66"/>
<dbReference type="InterPro" id="IPR007621">
    <property type="entry name" value="TPM_dom"/>
</dbReference>
<gene>
    <name evidence="4" type="ORF">JMN32_06995</name>
</gene>
<accession>A0A937FX66</accession>
<name>A0A937FX66_9BACT</name>
<evidence type="ECO:0000256" key="2">
    <source>
        <dbReference type="SAM" id="SignalP"/>
    </source>
</evidence>
<keyword evidence="1" id="KW-0472">Membrane</keyword>
<evidence type="ECO:0000256" key="1">
    <source>
        <dbReference type="SAM" id="Phobius"/>
    </source>
</evidence>
<organism evidence="4 5">
    <name type="scientific">Fulvivirga marina</name>
    <dbReference type="NCBI Taxonomy" id="2494733"/>
    <lineage>
        <taxon>Bacteria</taxon>
        <taxon>Pseudomonadati</taxon>
        <taxon>Bacteroidota</taxon>
        <taxon>Cytophagia</taxon>
        <taxon>Cytophagales</taxon>
        <taxon>Fulvivirgaceae</taxon>
        <taxon>Fulvivirga</taxon>
    </lineage>
</organism>
<dbReference type="RefSeq" id="WP_202855594.1">
    <property type="nucleotide sequence ID" value="NZ_JAEUGD010000023.1"/>
</dbReference>
<dbReference type="Pfam" id="PF04536">
    <property type="entry name" value="TPM_phosphatase"/>
    <property type="match status" value="1"/>
</dbReference>
<dbReference type="PANTHER" id="PTHR30373">
    <property type="entry name" value="UPF0603 PROTEIN YGCG"/>
    <property type="match status" value="1"/>
</dbReference>
<evidence type="ECO:0000313" key="5">
    <source>
        <dbReference type="Proteomes" id="UP000614216"/>
    </source>
</evidence>
<dbReference type="PANTHER" id="PTHR30373:SF2">
    <property type="entry name" value="UPF0603 PROTEIN YGCG"/>
    <property type="match status" value="1"/>
</dbReference>
<feature type="transmembrane region" description="Helical" evidence="1">
    <location>
        <begin position="178"/>
        <end position="195"/>
    </location>
</feature>
<keyword evidence="5" id="KW-1185">Reference proteome</keyword>